<protein>
    <recommendedName>
        <fullName evidence="1">cyclin-dependent kinase</fullName>
        <ecNumber evidence="1">2.7.11.22</ecNumber>
    </recommendedName>
</protein>
<dbReference type="GO" id="GO:0007165">
    <property type="term" value="P:signal transduction"/>
    <property type="evidence" value="ECO:0007669"/>
    <property type="project" value="TreeGrafter"/>
</dbReference>
<feature type="region of interest" description="Disordered" evidence="6">
    <location>
        <begin position="66"/>
        <end position="91"/>
    </location>
</feature>
<dbReference type="PANTHER" id="PTHR24056">
    <property type="entry name" value="CELL DIVISION PROTEIN KINASE"/>
    <property type="match status" value="1"/>
</dbReference>
<dbReference type="PANTHER" id="PTHR24056:SF576">
    <property type="entry name" value="SERINE_THREONINE-PROTEIN KINASE CSK1"/>
    <property type="match status" value="1"/>
</dbReference>
<keyword evidence="2" id="KW-0547">Nucleotide-binding</keyword>
<evidence type="ECO:0000313" key="9">
    <source>
        <dbReference type="Proteomes" id="UP000294847"/>
    </source>
</evidence>
<gene>
    <name evidence="8" type="ORF">PoMZ_04167</name>
</gene>
<comment type="catalytic activity">
    <reaction evidence="4">
        <text>L-threonyl-[protein] + ATP = O-phospho-L-threonyl-[protein] + ADP + H(+)</text>
        <dbReference type="Rhea" id="RHEA:46608"/>
        <dbReference type="Rhea" id="RHEA-COMP:11060"/>
        <dbReference type="Rhea" id="RHEA-COMP:11605"/>
        <dbReference type="ChEBI" id="CHEBI:15378"/>
        <dbReference type="ChEBI" id="CHEBI:30013"/>
        <dbReference type="ChEBI" id="CHEBI:30616"/>
        <dbReference type="ChEBI" id="CHEBI:61977"/>
        <dbReference type="ChEBI" id="CHEBI:456216"/>
        <dbReference type="EC" id="2.7.11.22"/>
    </reaction>
</comment>
<dbReference type="Proteomes" id="UP000294847">
    <property type="component" value="Chromosome 3"/>
</dbReference>
<evidence type="ECO:0000256" key="5">
    <source>
        <dbReference type="ARBA" id="ARBA00048367"/>
    </source>
</evidence>
<evidence type="ECO:0000256" key="4">
    <source>
        <dbReference type="ARBA" id="ARBA00047811"/>
    </source>
</evidence>
<dbReference type="GO" id="GO:0000082">
    <property type="term" value="P:G1/S transition of mitotic cell cycle"/>
    <property type="evidence" value="ECO:0007669"/>
    <property type="project" value="TreeGrafter"/>
</dbReference>
<dbReference type="InterPro" id="IPR011009">
    <property type="entry name" value="Kinase-like_dom_sf"/>
</dbReference>
<dbReference type="GO" id="GO:0030332">
    <property type="term" value="F:cyclin binding"/>
    <property type="evidence" value="ECO:0007669"/>
    <property type="project" value="TreeGrafter"/>
</dbReference>
<dbReference type="AlphaFoldDB" id="A0A4P7NCK9"/>
<dbReference type="GO" id="GO:0005737">
    <property type="term" value="C:cytoplasm"/>
    <property type="evidence" value="ECO:0007669"/>
    <property type="project" value="TreeGrafter"/>
</dbReference>
<evidence type="ECO:0000256" key="1">
    <source>
        <dbReference type="ARBA" id="ARBA00012425"/>
    </source>
</evidence>
<dbReference type="GO" id="GO:0000307">
    <property type="term" value="C:cyclin-dependent protein kinase holoenzyme complex"/>
    <property type="evidence" value="ECO:0007669"/>
    <property type="project" value="TreeGrafter"/>
</dbReference>
<evidence type="ECO:0000256" key="6">
    <source>
        <dbReference type="SAM" id="MobiDB-lite"/>
    </source>
</evidence>
<organism evidence="8 9">
    <name type="scientific">Pyricularia oryzae</name>
    <name type="common">Rice blast fungus</name>
    <name type="synonym">Magnaporthe oryzae</name>
    <dbReference type="NCBI Taxonomy" id="318829"/>
    <lineage>
        <taxon>Eukaryota</taxon>
        <taxon>Fungi</taxon>
        <taxon>Dikarya</taxon>
        <taxon>Ascomycota</taxon>
        <taxon>Pezizomycotina</taxon>
        <taxon>Sordariomycetes</taxon>
        <taxon>Sordariomycetidae</taxon>
        <taxon>Magnaporthales</taxon>
        <taxon>Pyriculariaceae</taxon>
        <taxon>Pyricularia</taxon>
    </lineage>
</organism>
<feature type="compositionally biased region" description="Polar residues" evidence="6">
    <location>
        <begin position="67"/>
        <end position="79"/>
    </location>
</feature>
<evidence type="ECO:0000313" key="8">
    <source>
        <dbReference type="EMBL" id="QBZ59206.1"/>
    </source>
</evidence>
<name>A0A4P7NCK9_PYROR</name>
<dbReference type="Gene3D" id="1.10.510.10">
    <property type="entry name" value="Transferase(Phosphotransferase) domain 1"/>
    <property type="match status" value="1"/>
</dbReference>
<proteinExistence type="predicted"/>
<evidence type="ECO:0000259" key="7">
    <source>
        <dbReference type="PROSITE" id="PS50011"/>
    </source>
</evidence>
<dbReference type="Pfam" id="PF00069">
    <property type="entry name" value="Pkinase"/>
    <property type="match status" value="1"/>
</dbReference>
<dbReference type="EC" id="2.7.11.22" evidence="1"/>
<dbReference type="InterPro" id="IPR050108">
    <property type="entry name" value="CDK"/>
</dbReference>
<evidence type="ECO:0000256" key="2">
    <source>
        <dbReference type="ARBA" id="ARBA00022741"/>
    </source>
</evidence>
<accession>A0A4P7NCK9</accession>
<reference evidence="8 9" key="1">
    <citation type="journal article" date="2019" name="Mol. Biol. Evol.">
        <title>Blast fungal genomes show frequent chromosomal changes, gene gains and losses, and effector gene turnover.</title>
        <authorList>
            <person name="Gomez Luciano L.B."/>
            <person name="Jason Tsai I."/>
            <person name="Chuma I."/>
            <person name="Tosa Y."/>
            <person name="Chen Y.H."/>
            <person name="Li J.Y."/>
            <person name="Li M.Y."/>
            <person name="Jade Lu M.Y."/>
            <person name="Nakayashiki H."/>
            <person name="Li W.H."/>
        </authorList>
    </citation>
    <scope>NUCLEOTIDE SEQUENCE [LARGE SCALE GENOMIC DNA]</scope>
    <source>
        <strain evidence="8">MZ5-1-6</strain>
    </source>
</reference>
<comment type="catalytic activity">
    <reaction evidence="5">
        <text>L-seryl-[protein] + ATP = O-phospho-L-seryl-[protein] + ADP + H(+)</text>
        <dbReference type="Rhea" id="RHEA:17989"/>
        <dbReference type="Rhea" id="RHEA-COMP:9863"/>
        <dbReference type="Rhea" id="RHEA-COMP:11604"/>
        <dbReference type="ChEBI" id="CHEBI:15378"/>
        <dbReference type="ChEBI" id="CHEBI:29999"/>
        <dbReference type="ChEBI" id="CHEBI:30616"/>
        <dbReference type="ChEBI" id="CHEBI:83421"/>
        <dbReference type="ChEBI" id="CHEBI:456216"/>
        <dbReference type="EC" id="2.7.11.22"/>
    </reaction>
</comment>
<dbReference type="SMART" id="SM00220">
    <property type="entry name" value="S_TKc"/>
    <property type="match status" value="1"/>
</dbReference>
<feature type="domain" description="Protein kinase" evidence="7">
    <location>
        <begin position="99"/>
        <end position="388"/>
    </location>
</feature>
<sequence>MTNPDWRASVTATERYDKIQNIQLGIDKNAAAAEGKSAFAIETEAYTASSSREEYENACDILRNASKPASNDENDSPSFTPAARHGSEMAESGVRIGTHQNCQYIASGVTAEVYRCDTRAFKVIVETHNIAPHDPVRESRILAELSRPCIPLLETFRDHEQRLVLVFPYMPLSLEEQLQQKGEAGLTPERIRSHFRDVFTALRQIHGKSIIHRDIKPSAILLKSPDGPAYLADFGTAWHPQLSCATEPQDAKILDIGTGPYRAPEVLFGDKGYGTAVDMWGAGAMLVECCRPSHVPLFESRAAHEDGNQLGLILSIFKTIGSPTAETWPEAVNFKTPPFRMYQTIQGKTWDDILDGVQPDFADLVRAMIKYESKTRVTAAQVSRGEFISSF</sequence>
<dbReference type="PROSITE" id="PS50011">
    <property type="entry name" value="PROTEIN_KINASE_DOM"/>
    <property type="match status" value="1"/>
</dbReference>
<dbReference type="Gene3D" id="3.30.200.20">
    <property type="entry name" value="Phosphorylase Kinase, domain 1"/>
    <property type="match status" value="1"/>
</dbReference>
<dbReference type="GO" id="GO:0010468">
    <property type="term" value="P:regulation of gene expression"/>
    <property type="evidence" value="ECO:0007669"/>
    <property type="project" value="TreeGrafter"/>
</dbReference>
<dbReference type="GO" id="GO:0005524">
    <property type="term" value="F:ATP binding"/>
    <property type="evidence" value="ECO:0007669"/>
    <property type="project" value="UniProtKB-KW"/>
</dbReference>
<dbReference type="InterPro" id="IPR000719">
    <property type="entry name" value="Prot_kinase_dom"/>
</dbReference>
<dbReference type="SUPFAM" id="SSF56112">
    <property type="entry name" value="Protein kinase-like (PK-like)"/>
    <property type="match status" value="1"/>
</dbReference>
<evidence type="ECO:0000256" key="3">
    <source>
        <dbReference type="ARBA" id="ARBA00022840"/>
    </source>
</evidence>
<dbReference type="GO" id="GO:0010389">
    <property type="term" value="P:regulation of G2/M transition of mitotic cell cycle"/>
    <property type="evidence" value="ECO:0007669"/>
    <property type="project" value="TreeGrafter"/>
</dbReference>
<dbReference type="GO" id="GO:0004693">
    <property type="term" value="F:cyclin-dependent protein serine/threonine kinase activity"/>
    <property type="evidence" value="ECO:0007669"/>
    <property type="project" value="UniProtKB-EC"/>
</dbReference>
<dbReference type="GO" id="GO:0005634">
    <property type="term" value="C:nucleus"/>
    <property type="evidence" value="ECO:0007669"/>
    <property type="project" value="TreeGrafter"/>
</dbReference>
<keyword evidence="3" id="KW-0067">ATP-binding</keyword>
<dbReference type="EMBL" id="CP034206">
    <property type="protein sequence ID" value="QBZ59206.1"/>
    <property type="molecule type" value="Genomic_DNA"/>
</dbReference>